<dbReference type="EMBL" id="ASHM01106096">
    <property type="protein sequence ID" value="PNX68662.1"/>
    <property type="molecule type" value="Genomic_DNA"/>
</dbReference>
<accession>A0A2K3KQV5</accession>
<dbReference type="Proteomes" id="UP000236291">
    <property type="component" value="Unassembled WGS sequence"/>
</dbReference>
<comment type="caution">
    <text evidence="1">The sequence shown here is derived from an EMBL/GenBank/DDBJ whole genome shotgun (WGS) entry which is preliminary data.</text>
</comment>
<reference evidence="1 2" key="1">
    <citation type="journal article" date="2014" name="Am. J. Bot.">
        <title>Genome assembly and annotation for red clover (Trifolium pratense; Fabaceae).</title>
        <authorList>
            <person name="Istvanek J."/>
            <person name="Jaros M."/>
            <person name="Krenek A."/>
            <person name="Repkova J."/>
        </authorList>
    </citation>
    <scope>NUCLEOTIDE SEQUENCE [LARGE SCALE GENOMIC DNA]</scope>
    <source>
        <strain evidence="2">cv. Tatra</strain>
        <tissue evidence="1">Young leaves</tissue>
    </source>
</reference>
<reference evidence="1 2" key="2">
    <citation type="journal article" date="2017" name="Front. Plant Sci.">
        <title>Gene Classification and Mining of Molecular Markers Useful in Red Clover (Trifolium pratense) Breeding.</title>
        <authorList>
            <person name="Istvanek J."/>
            <person name="Dluhosova J."/>
            <person name="Dluhos P."/>
            <person name="Patkova L."/>
            <person name="Nedelnik J."/>
            <person name="Repkova J."/>
        </authorList>
    </citation>
    <scope>NUCLEOTIDE SEQUENCE [LARGE SCALE GENOMIC DNA]</scope>
    <source>
        <strain evidence="2">cv. Tatra</strain>
        <tissue evidence="1">Young leaves</tissue>
    </source>
</reference>
<feature type="non-terminal residue" evidence="1">
    <location>
        <position position="1"/>
    </location>
</feature>
<protein>
    <submittedName>
        <fullName evidence="1">Uncharacterized protein</fullName>
    </submittedName>
</protein>
<name>A0A2K3KQV5_TRIPR</name>
<gene>
    <name evidence="1" type="ORF">L195_g056291</name>
</gene>
<organism evidence="1 2">
    <name type="scientific">Trifolium pratense</name>
    <name type="common">Red clover</name>
    <dbReference type="NCBI Taxonomy" id="57577"/>
    <lineage>
        <taxon>Eukaryota</taxon>
        <taxon>Viridiplantae</taxon>
        <taxon>Streptophyta</taxon>
        <taxon>Embryophyta</taxon>
        <taxon>Tracheophyta</taxon>
        <taxon>Spermatophyta</taxon>
        <taxon>Magnoliopsida</taxon>
        <taxon>eudicotyledons</taxon>
        <taxon>Gunneridae</taxon>
        <taxon>Pentapetalae</taxon>
        <taxon>rosids</taxon>
        <taxon>fabids</taxon>
        <taxon>Fabales</taxon>
        <taxon>Fabaceae</taxon>
        <taxon>Papilionoideae</taxon>
        <taxon>50 kb inversion clade</taxon>
        <taxon>NPAAA clade</taxon>
        <taxon>Hologalegina</taxon>
        <taxon>IRL clade</taxon>
        <taxon>Trifolieae</taxon>
        <taxon>Trifolium</taxon>
    </lineage>
</organism>
<evidence type="ECO:0000313" key="1">
    <source>
        <dbReference type="EMBL" id="PNX68662.1"/>
    </source>
</evidence>
<proteinExistence type="predicted"/>
<dbReference type="AlphaFoldDB" id="A0A2K3KQV5"/>
<sequence length="77" mass="8577">VGFTSFVLGCLERVGIVVVLVTAMTHSANVMASIVLENDDTTSKCAKEENDPPYVPNSERDYVFDSECRSYHLDEFN</sequence>
<evidence type="ECO:0000313" key="2">
    <source>
        <dbReference type="Proteomes" id="UP000236291"/>
    </source>
</evidence>